<dbReference type="PANTHER" id="PTHR40661">
    <property type="match status" value="1"/>
</dbReference>
<dbReference type="InterPro" id="IPR039418">
    <property type="entry name" value="LexA-like"/>
</dbReference>
<sequence>MTIEDSIERIKAATGAKTQTELAELLGVPHQSISIAKKKGKVPDKWLINLCVSHKLNPLWVQDGIDPKYIDGKSEGEGAGEPDQKAEQQHPPPCIHQAGRIEEDENGELTVPVLEAPEVDHYYYIPMVEARLSAGGGSFLASERIRDYYAFRKAFIANVTASVKKLILMRVSGESMEPEIRNGATVMIDLARRHIKNNCIFALGLGDTISVKELEMLPGGRVRVISKNRSAYPPYEADAKDLRIIGQVIWGDRLYPL</sequence>
<dbReference type="STRING" id="419481.SAMN05216233_117115"/>
<keyword evidence="2" id="KW-0238">DNA-binding</keyword>
<dbReference type="AlphaFoldDB" id="A0A1G5I4P4"/>
<keyword evidence="3" id="KW-0804">Transcription</keyword>
<dbReference type="Gene3D" id="2.10.109.10">
    <property type="entry name" value="Umud Fragment, subunit A"/>
    <property type="match status" value="1"/>
</dbReference>
<dbReference type="InterPro" id="IPR015927">
    <property type="entry name" value="Peptidase_S24_S26A/B/C"/>
</dbReference>
<feature type="compositionally biased region" description="Basic and acidic residues" evidence="4">
    <location>
        <begin position="71"/>
        <end position="88"/>
    </location>
</feature>
<protein>
    <submittedName>
        <fullName evidence="7">Peptidase S24-like</fullName>
    </submittedName>
</protein>
<reference evidence="7 8" key="1">
    <citation type="submission" date="2016-10" db="EMBL/GenBank/DDBJ databases">
        <authorList>
            <person name="de Groot N.N."/>
        </authorList>
    </citation>
    <scope>NUCLEOTIDE SEQUENCE [LARGE SCALE GENOMIC DNA]</scope>
    <source>
        <strain evidence="7 8">AA1</strain>
    </source>
</reference>
<evidence type="ECO:0000256" key="1">
    <source>
        <dbReference type="ARBA" id="ARBA00023015"/>
    </source>
</evidence>
<dbReference type="GO" id="GO:0003677">
    <property type="term" value="F:DNA binding"/>
    <property type="evidence" value="ECO:0007669"/>
    <property type="project" value="UniProtKB-KW"/>
</dbReference>
<dbReference type="SUPFAM" id="SSF51306">
    <property type="entry name" value="LexA/Signal peptidase"/>
    <property type="match status" value="1"/>
</dbReference>
<feature type="domain" description="Bacteriophage CI repressor N-terminal" evidence="6">
    <location>
        <begin position="6"/>
        <end position="61"/>
    </location>
</feature>
<gene>
    <name evidence="7" type="ORF">SAMN05216233_117115</name>
</gene>
<evidence type="ECO:0000259" key="6">
    <source>
        <dbReference type="Pfam" id="PF07022"/>
    </source>
</evidence>
<dbReference type="InterPro" id="IPR010982">
    <property type="entry name" value="Lambda_DNA-bd_dom_sf"/>
</dbReference>
<dbReference type="Proteomes" id="UP000198870">
    <property type="component" value="Unassembled WGS sequence"/>
</dbReference>
<dbReference type="CDD" id="cd06529">
    <property type="entry name" value="S24_LexA-like"/>
    <property type="match status" value="1"/>
</dbReference>
<dbReference type="InterPro" id="IPR010744">
    <property type="entry name" value="Phage_CI_N"/>
</dbReference>
<keyword evidence="1" id="KW-0805">Transcription regulation</keyword>
<evidence type="ECO:0000256" key="3">
    <source>
        <dbReference type="ARBA" id="ARBA00023163"/>
    </source>
</evidence>
<evidence type="ECO:0000313" key="8">
    <source>
        <dbReference type="Proteomes" id="UP000198870"/>
    </source>
</evidence>
<accession>A0A1G5I4P4</accession>
<evidence type="ECO:0000256" key="2">
    <source>
        <dbReference type="ARBA" id="ARBA00023125"/>
    </source>
</evidence>
<evidence type="ECO:0000313" key="7">
    <source>
        <dbReference type="EMBL" id="SCY71007.1"/>
    </source>
</evidence>
<dbReference type="GO" id="GO:0045892">
    <property type="term" value="P:negative regulation of DNA-templated transcription"/>
    <property type="evidence" value="ECO:0007669"/>
    <property type="project" value="InterPro"/>
</dbReference>
<dbReference type="Pfam" id="PF00717">
    <property type="entry name" value="Peptidase_S24"/>
    <property type="match status" value="1"/>
</dbReference>
<dbReference type="Pfam" id="PF07022">
    <property type="entry name" value="Phage_CI_repr"/>
    <property type="match status" value="1"/>
</dbReference>
<name>A0A1G5I4P4_9BACT</name>
<dbReference type="InterPro" id="IPR036286">
    <property type="entry name" value="LexA/Signal_pep-like_sf"/>
</dbReference>
<evidence type="ECO:0000256" key="4">
    <source>
        <dbReference type="SAM" id="MobiDB-lite"/>
    </source>
</evidence>
<dbReference type="RefSeq" id="WP_092213330.1">
    <property type="nucleotide sequence ID" value="NZ_FMUX01000017.1"/>
</dbReference>
<evidence type="ECO:0000259" key="5">
    <source>
        <dbReference type="Pfam" id="PF00717"/>
    </source>
</evidence>
<dbReference type="PANTHER" id="PTHR40661:SF3">
    <property type="entry name" value="FELS-1 PROPHAGE TRANSCRIPTIONAL REGULATOR"/>
    <property type="match status" value="1"/>
</dbReference>
<dbReference type="EMBL" id="FMUX01000017">
    <property type="protein sequence ID" value="SCY71007.1"/>
    <property type="molecule type" value="Genomic_DNA"/>
</dbReference>
<keyword evidence="8" id="KW-1185">Reference proteome</keyword>
<organism evidence="7 8">
    <name type="scientific">Desulfoluna spongiiphila</name>
    <dbReference type="NCBI Taxonomy" id="419481"/>
    <lineage>
        <taxon>Bacteria</taxon>
        <taxon>Pseudomonadati</taxon>
        <taxon>Thermodesulfobacteriota</taxon>
        <taxon>Desulfobacteria</taxon>
        <taxon>Desulfobacterales</taxon>
        <taxon>Desulfolunaceae</taxon>
        <taxon>Desulfoluna</taxon>
    </lineage>
</organism>
<dbReference type="Gene3D" id="1.10.260.40">
    <property type="entry name" value="lambda repressor-like DNA-binding domains"/>
    <property type="match status" value="1"/>
</dbReference>
<feature type="region of interest" description="Disordered" evidence="4">
    <location>
        <begin position="71"/>
        <end position="102"/>
    </location>
</feature>
<feature type="domain" description="Peptidase S24/S26A/S26B/S26C" evidence="5">
    <location>
        <begin position="126"/>
        <end position="249"/>
    </location>
</feature>
<dbReference type="OrthoDB" id="5363392at2"/>
<proteinExistence type="predicted"/>